<protein>
    <recommendedName>
        <fullName evidence="11">Lipase-like PAD4</fullName>
    </recommendedName>
</protein>
<dbReference type="InterPro" id="IPR029058">
    <property type="entry name" value="AB_hydrolase_fold"/>
</dbReference>
<comment type="caution">
    <text evidence="9">The sequence shown here is derived from an EMBL/GenBank/DDBJ whole genome shotgun (WGS) entry which is preliminary data.</text>
</comment>
<organism evidence="9 10">
    <name type="scientific">Pisum sativum</name>
    <name type="common">Garden pea</name>
    <name type="synonym">Lathyrus oleraceus</name>
    <dbReference type="NCBI Taxonomy" id="3888"/>
    <lineage>
        <taxon>Eukaryota</taxon>
        <taxon>Viridiplantae</taxon>
        <taxon>Streptophyta</taxon>
        <taxon>Embryophyta</taxon>
        <taxon>Tracheophyta</taxon>
        <taxon>Spermatophyta</taxon>
        <taxon>Magnoliopsida</taxon>
        <taxon>eudicotyledons</taxon>
        <taxon>Gunneridae</taxon>
        <taxon>Pentapetalae</taxon>
        <taxon>rosids</taxon>
        <taxon>fabids</taxon>
        <taxon>Fabales</taxon>
        <taxon>Fabaceae</taxon>
        <taxon>Papilionoideae</taxon>
        <taxon>50 kb inversion clade</taxon>
        <taxon>NPAAA clade</taxon>
        <taxon>Hologalegina</taxon>
        <taxon>IRL clade</taxon>
        <taxon>Fabeae</taxon>
        <taxon>Lathyrus</taxon>
    </lineage>
</organism>
<dbReference type="Pfam" id="PF18117">
    <property type="entry name" value="EDS1_EP"/>
    <property type="match status" value="1"/>
</dbReference>
<dbReference type="PANTHER" id="PTHR47413:SF2">
    <property type="entry name" value="LIPASE-LIKE PAD4"/>
    <property type="match status" value="1"/>
</dbReference>
<name>A0A9D4ZVQ2_PEA</name>
<evidence type="ECO:0000256" key="4">
    <source>
        <dbReference type="ARBA" id="ARBA00022801"/>
    </source>
</evidence>
<dbReference type="SUPFAM" id="SSF53474">
    <property type="entry name" value="alpha/beta-Hydrolases"/>
    <property type="match status" value="1"/>
</dbReference>
<dbReference type="InterPro" id="IPR041266">
    <property type="entry name" value="EDS1_EP"/>
</dbReference>
<evidence type="ECO:0000256" key="2">
    <source>
        <dbReference type="ARBA" id="ARBA00004496"/>
    </source>
</evidence>
<keyword evidence="3" id="KW-0963">Cytoplasm</keyword>
<evidence type="ECO:0000256" key="5">
    <source>
        <dbReference type="ARBA" id="ARBA00022821"/>
    </source>
</evidence>
<dbReference type="GO" id="GO:0006629">
    <property type="term" value="P:lipid metabolic process"/>
    <property type="evidence" value="ECO:0007669"/>
    <property type="project" value="InterPro"/>
</dbReference>
<dbReference type="PANTHER" id="PTHR47413">
    <property type="entry name" value="LIPASE-LIKE PAD4"/>
    <property type="match status" value="1"/>
</dbReference>
<dbReference type="GO" id="GO:0006952">
    <property type="term" value="P:defense response"/>
    <property type="evidence" value="ECO:0007669"/>
    <property type="project" value="UniProtKB-KW"/>
</dbReference>
<keyword evidence="10" id="KW-1185">Reference proteome</keyword>
<feature type="domain" description="EDS1 EP" evidence="8">
    <location>
        <begin position="399"/>
        <end position="612"/>
    </location>
</feature>
<accession>A0A9D4ZVQ2</accession>
<keyword evidence="5" id="KW-0611">Plant defense</keyword>
<proteinExistence type="predicted"/>
<dbReference type="Gene3D" id="3.40.50.1820">
    <property type="entry name" value="alpha/beta hydrolase"/>
    <property type="match status" value="1"/>
</dbReference>
<dbReference type="Proteomes" id="UP001058974">
    <property type="component" value="Chromosome 7"/>
</dbReference>
<dbReference type="CDD" id="cd00519">
    <property type="entry name" value="Lipase_3"/>
    <property type="match status" value="1"/>
</dbReference>
<dbReference type="Gramene" id="Psat07G0123500-T1">
    <property type="protein sequence ID" value="KAI5384140.1"/>
    <property type="gene ID" value="KIW84_071235"/>
</dbReference>
<evidence type="ECO:0000259" key="7">
    <source>
        <dbReference type="Pfam" id="PF01764"/>
    </source>
</evidence>
<keyword evidence="6" id="KW-0539">Nucleus</keyword>
<evidence type="ECO:0000313" key="9">
    <source>
        <dbReference type="EMBL" id="KAI5384140.1"/>
    </source>
</evidence>
<evidence type="ECO:0000256" key="3">
    <source>
        <dbReference type="ARBA" id="ARBA00022490"/>
    </source>
</evidence>
<dbReference type="GO" id="GO:0005737">
    <property type="term" value="C:cytoplasm"/>
    <property type="evidence" value="ECO:0007669"/>
    <property type="project" value="UniProtKB-SubCell"/>
</dbReference>
<dbReference type="GO" id="GO:0005634">
    <property type="term" value="C:nucleus"/>
    <property type="evidence" value="ECO:0007669"/>
    <property type="project" value="UniProtKB-SubCell"/>
</dbReference>
<feature type="domain" description="Fungal lipase-type" evidence="7">
    <location>
        <begin position="95"/>
        <end position="206"/>
    </location>
</feature>
<keyword evidence="4" id="KW-0378">Hydrolase</keyword>
<dbReference type="AlphaFoldDB" id="A0A9D4ZVQ2"/>
<dbReference type="EMBL" id="JAMSHJ010000007">
    <property type="protein sequence ID" value="KAI5384140.1"/>
    <property type="molecule type" value="Genomic_DNA"/>
</dbReference>
<evidence type="ECO:0008006" key="11">
    <source>
        <dbReference type="Google" id="ProtNLM"/>
    </source>
</evidence>
<evidence type="ECO:0000256" key="6">
    <source>
        <dbReference type="ARBA" id="ARBA00023242"/>
    </source>
</evidence>
<dbReference type="Pfam" id="PF01764">
    <property type="entry name" value="Lipase_3"/>
    <property type="match status" value="1"/>
</dbReference>
<evidence type="ECO:0000259" key="8">
    <source>
        <dbReference type="Pfam" id="PF18117"/>
    </source>
</evidence>
<comment type="subcellular location">
    <subcellularLocation>
        <location evidence="2">Cytoplasm</location>
    </subcellularLocation>
    <subcellularLocation>
        <location evidence="1">Nucleus</location>
    </subcellularLocation>
</comment>
<evidence type="ECO:0000256" key="1">
    <source>
        <dbReference type="ARBA" id="ARBA00004123"/>
    </source>
</evidence>
<sequence length="642" mass="72929">MAANEPSPFESSEMLATFLISTPLLPESWRLCSQANASAANLRSFVVERVGAVVYVAFSGVQMAGGSDPSWRTLAPLDRIGGLPLFSSRRNKEAEEPVMVHAGMLTIFSSLFNSIQNQVLGILENTDTKSIVITGHSIGGATASLCTLWLLSYLQSISSSLSVMCITFGSPLLANKSFSQAISREWCGGNFCHVVSKHDIMPRLLFAPIAPLTPQLNFLLQFWHLSMTSPEFGKLAVQVSDQDKSDLFTAVLGCLETATQNEEASESILFYPFGNYFFVSDEGALCVDSPVTIIKMMHLLLSTSSPSCSIEDHLKYGEYVNKLSWQMLNQNNSMMMNIPNSSYEAGLELAIQSSGIANQESAVIAAKECLRSARRMGLSPVLNAASLPLSLSKVAPYRAQIEWYKRWCDEQDDEMGYYDTFKTRESSKREMRVNMYRLTLARFWNSVIDMIEKNELPHDFDQRAKWVNASQFYKLLVEPLDIAEYYGKEKHVKKGHYIEHGRERRYEIFDRWWKNREVTSGEENKERSKFASSTQDSCFWAKVEEARDWLNGMRSERDNNKLAILWEKIENFEKYAIGLIENKEVSNDVLAKNSSYSLWVGELKELKQLNANVQRFPQQFTRFMDGEVVPYYELRLLFLVCR</sequence>
<evidence type="ECO:0000313" key="10">
    <source>
        <dbReference type="Proteomes" id="UP001058974"/>
    </source>
</evidence>
<gene>
    <name evidence="9" type="ORF">KIW84_071235</name>
</gene>
<reference evidence="9 10" key="1">
    <citation type="journal article" date="2022" name="Nat. Genet.">
        <title>Improved pea reference genome and pan-genome highlight genomic features and evolutionary characteristics.</title>
        <authorList>
            <person name="Yang T."/>
            <person name="Liu R."/>
            <person name="Luo Y."/>
            <person name="Hu S."/>
            <person name="Wang D."/>
            <person name="Wang C."/>
            <person name="Pandey M.K."/>
            <person name="Ge S."/>
            <person name="Xu Q."/>
            <person name="Li N."/>
            <person name="Li G."/>
            <person name="Huang Y."/>
            <person name="Saxena R.K."/>
            <person name="Ji Y."/>
            <person name="Li M."/>
            <person name="Yan X."/>
            <person name="He Y."/>
            <person name="Liu Y."/>
            <person name="Wang X."/>
            <person name="Xiang C."/>
            <person name="Varshney R.K."/>
            <person name="Ding H."/>
            <person name="Gao S."/>
            <person name="Zong X."/>
        </authorList>
    </citation>
    <scope>NUCLEOTIDE SEQUENCE [LARGE SCALE GENOMIC DNA]</scope>
    <source>
        <strain evidence="9 10">cv. Zhongwan 6</strain>
    </source>
</reference>
<dbReference type="InterPro" id="IPR002921">
    <property type="entry name" value="Fungal_lipase-type"/>
</dbReference>
<dbReference type="GO" id="GO:0016787">
    <property type="term" value="F:hydrolase activity"/>
    <property type="evidence" value="ECO:0007669"/>
    <property type="project" value="UniProtKB-KW"/>
</dbReference>